<evidence type="ECO:0000259" key="3">
    <source>
        <dbReference type="Pfam" id="PF03171"/>
    </source>
</evidence>
<protein>
    <submittedName>
        <fullName evidence="5">Uncharacterized protein</fullName>
    </submittedName>
</protein>
<dbReference type="PANTHER" id="PTHR47990">
    <property type="entry name" value="2-OXOGLUTARATE (2OG) AND FE(II)-DEPENDENT OXYGENASE SUPERFAMILY PROTEIN-RELATED"/>
    <property type="match status" value="1"/>
</dbReference>
<dbReference type="SUPFAM" id="SSF51197">
    <property type="entry name" value="Clavaminate synthase-like"/>
    <property type="match status" value="1"/>
</dbReference>
<keyword evidence="6" id="KW-1185">Reference proteome</keyword>
<dbReference type="InterPro" id="IPR026992">
    <property type="entry name" value="DIOX_N"/>
</dbReference>
<organism evidence="5 6">
    <name type="scientific">Escallonia herrerae</name>
    <dbReference type="NCBI Taxonomy" id="1293975"/>
    <lineage>
        <taxon>Eukaryota</taxon>
        <taxon>Viridiplantae</taxon>
        <taxon>Streptophyta</taxon>
        <taxon>Embryophyta</taxon>
        <taxon>Tracheophyta</taxon>
        <taxon>Spermatophyta</taxon>
        <taxon>Magnoliopsida</taxon>
        <taxon>eudicotyledons</taxon>
        <taxon>Gunneridae</taxon>
        <taxon>Pentapetalae</taxon>
        <taxon>asterids</taxon>
        <taxon>campanulids</taxon>
        <taxon>Escalloniales</taxon>
        <taxon>Escalloniaceae</taxon>
        <taxon>Escallonia</taxon>
    </lineage>
</organism>
<reference evidence="5" key="1">
    <citation type="submission" date="2022-12" db="EMBL/GenBank/DDBJ databases">
        <title>Draft genome assemblies for two species of Escallonia (Escalloniales).</title>
        <authorList>
            <person name="Chanderbali A."/>
            <person name="Dervinis C."/>
            <person name="Anghel I."/>
            <person name="Soltis D."/>
            <person name="Soltis P."/>
            <person name="Zapata F."/>
        </authorList>
    </citation>
    <scope>NUCLEOTIDE SEQUENCE</scope>
    <source>
        <strain evidence="5">UCBG64.0493</strain>
        <tissue evidence="5">Leaf</tissue>
    </source>
</reference>
<dbReference type="Gene3D" id="2.60.120.330">
    <property type="entry name" value="B-lactam Antibiotic, Isopenicillin N Synthase, Chain"/>
    <property type="match status" value="2"/>
</dbReference>
<proteinExistence type="predicted"/>
<feature type="domain" description="Non-haem dioxygenase N-terminal" evidence="4">
    <location>
        <begin position="57"/>
        <end position="163"/>
    </location>
</feature>
<dbReference type="GO" id="GO:0046872">
    <property type="term" value="F:metal ion binding"/>
    <property type="evidence" value="ECO:0007669"/>
    <property type="project" value="UniProtKB-KW"/>
</dbReference>
<evidence type="ECO:0000256" key="2">
    <source>
        <dbReference type="ARBA" id="ARBA00023004"/>
    </source>
</evidence>
<dbReference type="InterPro" id="IPR050231">
    <property type="entry name" value="Iron_ascorbate_oxido_reductase"/>
</dbReference>
<dbReference type="AlphaFoldDB" id="A0AA88WJZ0"/>
<accession>A0AA88WJZ0</accession>
<evidence type="ECO:0000313" key="5">
    <source>
        <dbReference type="EMBL" id="KAK3028567.1"/>
    </source>
</evidence>
<evidence type="ECO:0000313" key="6">
    <source>
        <dbReference type="Proteomes" id="UP001188597"/>
    </source>
</evidence>
<keyword evidence="1" id="KW-0479">Metal-binding</keyword>
<gene>
    <name evidence="5" type="ORF">RJ639_039258</name>
</gene>
<evidence type="ECO:0000256" key="1">
    <source>
        <dbReference type="ARBA" id="ARBA00022723"/>
    </source>
</evidence>
<feature type="domain" description="Isopenicillin N synthase-like Fe(2+) 2OG dioxygenase" evidence="3">
    <location>
        <begin position="216"/>
        <end position="248"/>
    </location>
</feature>
<name>A0AA88WJZ0_9ASTE</name>
<dbReference type="Proteomes" id="UP001188597">
    <property type="component" value="Unassembled WGS sequence"/>
</dbReference>
<evidence type="ECO:0000259" key="4">
    <source>
        <dbReference type="Pfam" id="PF14226"/>
    </source>
</evidence>
<comment type="caution">
    <text evidence="5">The sequence shown here is derived from an EMBL/GenBank/DDBJ whole genome shotgun (WGS) entry which is preliminary data.</text>
</comment>
<sequence length="304" mass="34838">MPMPLPMPLPPSRRKDEQKPLVFDASLFQHELNIPPQFIWPDDEKPCPNKPSPPLLVPRIDLGSFRSGDPLAVSEATRLANKACGRHGFFLVVNHGIDFSLIREAQRTLVSFFAMPLSEKQRVQRQLGDHCGYASSFTNRFSSKLPWKETLSFRYCADKKSSNIVEDYFLNVMGEDFRNFGRVYQEYSEAMSNLSLGIMELLGMSLGDSFPGLMKIRALSNGVYKSCLHRAVVNNQTARQSLAFFLSPKMDKVVSPPKELIESQYPRLYPDFTWSTFLEFTQKHYRADKKTLDAFANWLQHKNN</sequence>
<dbReference type="InterPro" id="IPR044861">
    <property type="entry name" value="IPNS-like_FE2OG_OXY"/>
</dbReference>
<dbReference type="Pfam" id="PF14226">
    <property type="entry name" value="DIOX_N"/>
    <property type="match status" value="1"/>
</dbReference>
<dbReference type="InterPro" id="IPR027443">
    <property type="entry name" value="IPNS-like_sf"/>
</dbReference>
<keyword evidence="2" id="KW-0408">Iron</keyword>
<dbReference type="Pfam" id="PF03171">
    <property type="entry name" value="2OG-FeII_Oxy"/>
    <property type="match status" value="1"/>
</dbReference>
<dbReference type="EMBL" id="JAVXUP010000413">
    <property type="protein sequence ID" value="KAK3028567.1"/>
    <property type="molecule type" value="Genomic_DNA"/>
</dbReference>